<proteinExistence type="predicted"/>
<dbReference type="GO" id="GO:0043115">
    <property type="term" value="F:precorrin-2 dehydrogenase activity"/>
    <property type="evidence" value="ECO:0007669"/>
    <property type="project" value="UniProtKB-EC"/>
</dbReference>
<evidence type="ECO:0000256" key="6">
    <source>
        <dbReference type="ARBA" id="ARBA00047561"/>
    </source>
</evidence>
<keyword evidence="5" id="KW-0627">Porphyrin biosynthesis</keyword>
<accession>T0FE77</accession>
<dbReference type="RefSeq" id="WP_010571618.1">
    <property type="nucleotide sequence ID" value="NZ_AHMO02000008.1"/>
</dbReference>
<dbReference type="STRING" id="1049789.LEP1GSC050_3499"/>
<dbReference type="GO" id="GO:0019354">
    <property type="term" value="P:siroheme biosynthetic process"/>
    <property type="evidence" value="ECO:0007669"/>
    <property type="project" value="UniProtKB-UniPathway"/>
</dbReference>
<evidence type="ECO:0000256" key="3">
    <source>
        <dbReference type="ARBA" id="ARBA00023002"/>
    </source>
</evidence>
<dbReference type="PANTHER" id="PTHR35330:SF1">
    <property type="entry name" value="SIROHEME BIOSYNTHESIS PROTEIN MET8"/>
    <property type="match status" value="1"/>
</dbReference>
<dbReference type="UniPathway" id="UPA00262">
    <property type="reaction ID" value="UER00222"/>
</dbReference>
<dbReference type="InterPro" id="IPR028161">
    <property type="entry name" value="Met8-like"/>
</dbReference>
<reference evidence="7" key="1">
    <citation type="submission" date="2013-05" db="EMBL/GenBank/DDBJ databases">
        <authorList>
            <person name="Harkins D.M."/>
            <person name="Durkin A.S."/>
            <person name="Brinkac L.M."/>
            <person name="Haft D.H."/>
            <person name="Selengut J.D."/>
            <person name="Sanka R."/>
            <person name="DePew J."/>
            <person name="Purushe J."/>
            <person name="Hartskeerl R.A."/>
            <person name="Ahmed A."/>
            <person name="van der Linden H."/>
            <person name="Goris M.G.A."/>
            <person name="Vinetz J.M."/>
            <person name="Sutton G.G."/>
            <person name="Nierman W.C."/>
            <person name="Fouts D.E."/>
        </authorList>
    </citation>
    <scope>NUCLEOTIDE SEQUENCE [LARGE SCALE GENOMIC DNA]</scope>
    <source>
        <strain evidence="7">5399</strain>
    </source>
</reference>
<gene>
    <name evidence="7" type="ORF">LEP1GSC050_3499</name>
</gene>
<keyword evidence="4" id="KW-0520">NAD</keyword>
<evidence type="ECO:0000313" key="8">
    <source>
        <dbReference type="Proteomes" id="UP000015454"/>
    </source>
</evidence>
<dbReference type="InterPro" id="IPR006367">
    <property type="entry name" value="Sirohaem_synthase_N"/>
</dbReference>
<dbReference type="PANTHER" id="PTHR35330">
    <property type="entry name" value="SIROHEME BIOSYNTHESIS PROTEIN MET8"/>
    <property type="match status" value="1"/>
</dbReference>
<comment type="caution">
    <text evidence="7">The sequence shown here is derived from an EMBL/GenBank/DDBJ whole genome shotgun (WGS) entry which is preliminary data.</text>
</comment>
<dbReference type="NCBIfam" id="TIGR01470">
    <property type="entry name" value="cysG_Nterm"/>
    <property type="match status" value="1"/>
</dbReference>
<dbReference type="Gene3D" id="3.30.160.110">
    <property type="entry name" value="Siroheme synthase, domain 2"/>
    <property type="match status" value="1"/>
</dbReference>
<name>T0FE77_9LEPT</name>
<dbReference type="Proteomes" id="UP000015454">
    <property type="component" value="Unassembled WGS sequence"/>
</dbReference>
<dbReference type="EC" id="1.3.1.76" evidence="2"/>
<comment type="pathway">
    <text evidence="1">Porphyrin-containing compound metabolism; siroheme biosynthesis; sirohydrochlorin from precorrin-2: step 1/1.</text>
</comment>
<dbReference type="SUPFAM" id="SSF75615">
    <property type="entry name" value="Siroheme synthase middle domains-like"/>
    <property type="match status" value="1"/>
</dbReference>
<evidence type="ECO:0000256" key="1">
    <source>
        <dbReference type="ARBA" id="ARBA00005010"/>
    </source>
</evidence>
<keyword evidence="8" id="KW-1185">Reference proteome</keyword>
<evidence type="ECO:0000256" key="2">
    <source>
        <dbReference type="ARBA" id="ARBA00012400"/>
    </source>
</evidence>
<dbReference type="EMBL" id="AHMO02000008">
    <property type="protein sequence ID" value="EQA46161.1"/>
    <property type="molecule type" value="Genomic_DNA"/>
</dbReference>
<dbReference type="SUPFAM" id="SSF51735">
    <property type="entry name" value="NAD(P)-binding Rossmann-fold domains"/>
    <property type="match status" value="1"/>
</dbReference>
<dbReference type="Pfam" id="PF13241">
    <property type="entry name" value="NAD_binding_7"/>
    <property type="match status" value="1"/>
</dbReference>
<evidence type="ECO:0000256" key="5">
    <source>
        <dbReference type="ARBA" id="ARBA00023244"/>
    </source>
</evidence>
<dbReference type="GO" id="GO:0004325">
    <property type="term" value="F:ferrochelatase activity"/>
    <property type="evidence" value="ECO:0007669"/>
    <property type="project" value="InterPro"/>
</dbReference>
<evidence type="ECO:0000256" key="4">
    <source>
        <dbReference type="ARBA" id="ARBA00023027"/>
    </source>
</evidence>
<dbReference type="AlphaFoldDB" id="T0FE77"/>
<sequence>MNGLLPVFLKLEDKDVLLVGGGKVALEKLGSLLGTGCRLTVLAREIHPDVSKLIADRSDVSLIQKSVELSDLAGFQLIYSATNDRETNQRLVSEAKRLGVWINCADDPESCDFYSAAFFDRGPLRVAVSTQGEFAGLSGTLRTILEELLPADHENDLIDLFEIRKITKQRLGDPETRKIALRELLQGFREKYLKAKIEN</sequence>
<dbReference type="OrthoDB" id="9773765at2"/>
<keyword evidence="3" id="KW-0560">Oxidoreductase</keyword>
<dbReference type="InterPro" id="IPR036291">
    <property type="entry name" value="NAD(P)-bd_dom_sf"/>
</dbReference>
<comment type="catalytic activity">
    <reaction evidence="6">
        <text>precorrin-2 + NAD(+) = sirohydrochlorin + NADH + 2 H(+)</text>
        <dbReference type="Rhea" id="RHEA:15613"/>
        <dbReference type="ChEBI" id="CHEBI:15378"/>
        <dbReference type="ChEBI" id="CHEBI:57540"/>
        <dbReference type="ChEBI" id="CHEBI:57945"/>
        <dbReference type="ChEBI" id="CHEBI:58351"/>
        <dbReference type="ChEBI" id="CHEBI:58827"/>
        <dbReference type="EC" id="1.3.1.76"/>
    </reaction>
</comment>
<protein>
    <recommendedName>
        <fullName evidence="2">precorrin-2 dehydrogenase</fullName>
        <ecNumber evidence="2">1.3.1.76</ecNumber>
    </recommendedName>
</protein>
<dbReference type="Gene3D" id="3.40.50.720">
    <property type="entry name" value="NAD(P)-binding Rossmann-like Domain"/>
    <property type="match status" value="1"/>
</dbReference>
<evidence type="ECO:0000313" key="7">
    <source>
        <dbReference type="EMBL" id="EQA46161.1"/>
    </source>
</evidence>
<organism evidence="7 8">
    <name type="scientific">Leptospira broomii serovar Hurstbridge str. 5399</name>
    <dbReference type="NCBI Taxonomy" id="1049789"/>
    <lineage>
        <taxon>Bacteria</taxon>
        <taxon>Pseudomonadati</taxon>
        <taxon>Spirochaetota</taxon>
        <taxon>Spirochaetia</taxon>
        <taxon>Leptospirales</taxon>
        <taxon>Leptospiraceae</taxon>
        <taxon>Leptospira</taxon>
    </lineage>
</organism>